<sequence length="115" mass="12442">MNKIVKTDEGTGDFGLYHERNQNMSFIQGGGGNGTNMVFLGDEGGAGDDAKLSEKEGVKFNGEVLCSMVNACLEISKALPLQGDNLITELLMPFPMVIKSVIILFHHNGCYCDQL</sequence>
<comment type="caution">
    <text evidence="1">The sequence shown here is derived from an EMBL/GenBank/DDBJ whole genome shotgun (WGS) entry which is preliminary data.</text>
</comment>
<organism evidence="1 2">
    <name type="scientific">Hibiscus sabdariffa</name>
    <name type="common">roselle</name>
    <dbReference type="NCBI Taxonomy" id="183260"/>
    <lineage>
        <taxon>Eukaryota</taxon>
        <taxon>Viridiplantae</taxon>
        <taxon>Streptophyta</taxon>
        <taxon>Embryophyta</taxon>
        <taxon>Tracheophyta</taxon>
        <taxon>Spermatophyta</taxon>
        <taxon>Magnoliopsida</taxon>
        <taxon>eudicotyledons</taxon>
        <taxon>Gunneridae</taxon>
        <taxon>Pentapetalae</taxon>
        <taxon>rosids</taxon>
        <taxon>malvids</taxon>
        <taxon>Malvales</taxon>
        <taxon>Malvaceae</taxon>
        <taxon>Malvoideae</taxon>
        <taxon>Hibiscus</taxon>
    </lineage>
</organism>
<reference evidence="1 2" key="1">
    <citation type="journal article" date="2024" name="G3 (Bethesda)">
        <title>Genome assembly of Hibiscus sabdariffa L. provides insights into metabolisms of medicinal natural products.</title>
        <authorList>
            <person name="Kim T."/>
        </authorList>
    </citation>
    <scope>NUCLEOTIDE SEQUENCE [LARGE SCALE GENOMIC DNA]</scope>
    <source>
        <strain evidence="1">TK-2024</strain>
        <tissue evidence="1">Old leaves</tissue>
    </source>
</reference>
<keyword evidence="2" id="KW-1185">Reference proteome</keyword>
<dbReference type="Proteomes" id="UP001396334">
    <property type="component" value="Unassembled WGS sequence"/>
</dbReference>
<gene>
    <name evidence="1" type="ORF">V6N11_076412</name>
</gene>
<evidence type="ECO:0000313" key="2">
    <source>
        <dbReference type="Proteomes" id="UP001396334"/>
    </source>
</evidence>
<name>A0ABR2Q6P5_9ROSI</name>
<dbReference type="EMBL" id="JBBPBN010000045">
    <property type="protein sequence ID" value="KAK8996165.1"/>
    <property type="molecule type" value="Genomic_DNA"/>
</dbReference>
<accession>A0ABR2Q6P5</accession>
<proteinExistence type="predicted"/>
<evidence type="ECO:0000313" key="1">
    <source>
        <dbReference type="EMBL" id="KAK8996165.1"/>
    </source>
</evidence>
<evidence type="ECO:0008006" key="3">
    <source>
        <dbReference type="Google" id="ProtNLM"/>
    </source>
</evidence>
<protein>
    <recommendedName>
        <fullName evidence="3">Obg domain-containing protein</fullName>
    </recommendedName>
</protein>